<evidence type="ECO:0000313" key="5">
    <source>
        <dbReference type="Proteomes" id="UP000494040"/>
    </source>
</evidence>
<dbReference type="AlphaFoldDB" id="A0A8I6S6I6"/>
<evidence type="ECO:0000256" key="2">
    <source>
        <dbReference type="SAM" id="Phobius"/>
    </source>
</evidence>
<keyword evidence="2" id="KW-1133">Transmembrane helix</keyword>
<dbReference type="RefSeq" id="XP_014254234.1">
    <property type="nucleotide sequence ID" value="XM_014398748.2"/>
</dbReference>
<dbReference type="OrthoDB" id="10656730at2759"/>
<evidence type="ECO:0000256" key="3">
    <source>
        <dbReference type="SAM" id="SignalP"/>
    </source>
</evidence>
<feature type="compositionally biased region" description="Acidic residues" evidence="1">
    <location>
        <begin position="67"/>
        <end position="109"/>
    </location>
</feature>
<keyword evidence="3" id="KW-0732">Signal</keyword>
<dbReference type="Pfam" id="PF07898">
    <property type="entry name" value="DUF1676"/>
    <property type="match status" value="1"/>
</dbReference>
<proteinExistence type="predicted"/>
<feature type="chain" id="PRO_5035257366" evidence="3">
    <location>
        <begin position="18"/>
        <end position="223"/>
    </location>
</feature>
<reference evidence="4" key="1">
    <citation type="submission" date="2022-01" db="UniProtKB">
        <authorList>
            <consortium name="EnsemblMetazoa"/>
        </authorList>
    </citation>
    <scope>IDENTIFICATION</scope>
</reference>
<accession>A0A8I6S6I6</accession>
<protein>
    <submittedName>
        <fullName evidence="4">Uncharacterized protein</fullName>
    </submittedName>
</protein>
<dbReference type="KEGG" id="clec:106669333"/>
<keyword evidence="2" id="KW-0812">Transmembrane</keyword>
<dbReference type="Proteomes" id="UP000494040">
    <property type="component" value="Unassembled WGS sequence"/>
</dbReference>
<feature type="signal peptide" evidence="3">
    <location>
        <begin position="1"/>
        <end position="17"/>
    </location>
</feature>
<organism evidence="4 5">
    <name type="scientific">Cimex lectularius</name>
    <name type="common">Bed bug</name>
    <name type="synonym">Acanthia lectularia</name>
    <dbReference type="NCBI Taxonomy" id="79782"/>
    <lineage>
        <taxon>Eukaryota</taxon>
        <taxon>Metazoa</taxon>
        <taxon>Ecdysozoa</taxon>
        <taxon>Arthropoda</taxon>
        <taxon>Hexapoda</taxon>
        <taxon>Insecta</taxon>
        <taxon>Pterygota</taxon>
        <taxon>Neoptera</taxon>
        <taxon>Paraneoptera</taxon>
        <taxon>Hemiptera</taxon>
        <taxon>Heteroptera</taxon>
        <taxon>Panheteroptera</taxon>
        <taxon>Cimicomorpha</taxon>
        <taxon>Cimicidae</taxon>
        <taxon>Cimex</taxon>
    </lineage>
</organism>
<dbReference type="EnsemblMetazoa" id="XM_014398748.2">
    <property type="protein sequence ID" value="XP_014254234.1"/>
    <property type="gene ID" value="LOC106669333"/>
</dbReference>
<feature type="compositionally biased region" description="Polar residues" evidence="1">
    <location>
        <begin position="136"/>
        <end position="145"/>
    </location>
</feature>
<name>A0A8I6S6I6_CIMLE</name>
<evidence type="ECO:0000256" key="1">
    <source>
        <dbReference type="SAM" id="MobiDB-lite"/>
    </source>
</evidence>
<feature type="region of interest" description="Disordered" evidence="1">
    <location>
        <begin position="61"/>
        <end position="158"/>
    </location>
</feature>
<sequence>MLKWFILFTLVIGRLSSQQSPRAINSTGLWSKYNLVVKPNLSLPVTTAKTTTASSVIESKYATLEIPDVEDDDEDEEEDDDDDDDDSAEDDVEEVVKDEEAEDYEVEDADAGHSTVNKYTHNKHRPHSHRPVHVSDSATTTQRSQKIPSSHLKKAKKKGKSHKKIKGLKKLKKYMLPLLLAYKLKFFTLVPLLLGGLVLMVATTGFAGFFFALFAVGVGLKKD</sequence>
<keyword evidence="5" id="KW-1185">Reference proteome</keyword>
<keyword evidence="2" id="KW-0472">Membrane</keyword>
<feature type="transmembrane region" description="Helical" evidence="2">
    <location>
        <begin position="192"/>
        <end position="220"/>
    </location>
</feature>
<dbReference type="InterPro" id="IPR012464">
    <property type="entry name" value="DUF1676"/>
</dbReference>
<evidence type="ECO:0000313" key="4">
    <source>
        <dbReference type="EnsemblMetazoa" id="XP_014254234.1"/>
    </source>
</evidence>
<feature type="compositionally biased region" description="Basic residues" evidence="1">
    <location>
        <begin position="120"/>
        <end position="132"/>
    </location>
</feature>
<dbReference type="GeneID" id="106669333"/>